<name>A0A290ZFM5_9PSEU</name>
<evidence type="ECO:0000313" key="3">
    <source>
        <dbReference type="EMBL" id="ATE57807.1"/>
    </source>
</evidence>
<feature type="domain" description="Septum formation-related" evidence="2">
    <location>
        <begin position="53"/>
        <end position="254"/>
    </location>
</feature>
<dbReference type="Pfam" id="PF13845">
    <property type="entry name" value="Septum_form"/>
    <property type="match status" value="1"/>
</dbReference>
<dbReference type="RefSeq" id="WP_096497452.1">
    <property type="nucleotide sequence ID" value="NZ_CP023445.1"/>
</dbReference>
<organism evidence="3 4">
    <name type="scientific">Actinosynnema pretiosum</name>
    <dbReference type="NCBI Taxonomy" id="42197"/>
    <lineage>
        <taxon>Bacteria</taxon>
        <taxon>Bacillati</taxon>
        <taxon>Actinomycetota</taxon>
        <taxon>Actinomycetes</taxon>
        <taxon>Pseudonocardiales</taxon>
        <taxon>Pseudonocardiaceae</taxon>
        <taxon>Actinosynnema</taxon>
    </lineage>
</organism>
<evidence type="ECO:0000256" key="1">
    <source>
        <dbReference type="SAM" id="SignalP"/>
    </source>
</evidence>
<keyword evidence="1" id="KW-0732">Signal</keyword>
<feature type="chain" id="PRO_5038939482" description="Septum formation-related domain-containing protein" evidence="1">
    <location>
        <begin position="20"/>
        <end position="276"/>
    </location>
</feature>
<protein>
    <recommendedName>
        <fullName evidence="2">Septum formation-related domain-containing protein</fullName>
    </recommendedName>
</protein>
<evidence type="ECO:0000259" key="2">
    <source>
        <dbReference type="Pfam" id="PF13845"/>
    </source>
</evidence>
<dbReference type="InterPro" id="IPR026004">
    <property type="entry name" value="Septum_form"/>
</dbReference>
<reference evidence="3" key="1">
    <citation type="submission" date="2017-09" db="EMBL/GenBank/DDBJ databases">
        <title>Complete Genome Sequence of ansamitocin-producing Bacterium Actinosynnema pretiosum X47.</title>
        <authorList>
            <person name="Cao G."/>
            <person name="Zong G."/>
            <person name="Zhong C."/>
            <person name="Fu J."/>
        </authorList>
    </citation>
    <scope>NUCLEOTIDE SEQUENCE [LARGE SCALE GENOMIC DNA]</scope>
    <source>
        <strain evidence="3">X47</strain>
    </source>
</reference>
<dbReference type="AlphaFoldDB" id="A0A290ZFM5"/>
<dbReference type="KEGG" id="apre:CNX65_34570"/>
<sequence>MRRCRALSGLLAVVAVVLAGCAEQVGGTPGAAAPRPSITPAASELPQPGACVDQDLKAVDCAAPHVAEVTAVGDLTGVGQRTERDLRRVALPACRAALAGYLGAADHDATRIQAQAIWPSEDGWARGDRWRLCTAVEISPTGQQASRTGSLAGLLKATGFASVQLCTSGSPARDEALEIVACDAAHLAEAVPGVLALGGPQDPPLSQEQVNAAASGHCAAKVNGYVGAVREDVFASWRSFGSQAWSEGFTTAVCYAEAARPFTGRLWGLGRGPLPE</sequence>
<evidence type="ECO:0000313" key="4">
    <source>
        <dbReference type="Proteomes" id="UP000218505"/>
    </source>
</evidence>
<accession>A0A290ZFM5</accession>
<feature type="signal peptide" evidence="1">
    <location>
        <begin position="1"/>
        <end position="19"/>
    </location>
</feature>
<dbReference type="Proteomes" id="UP000218505">
    <property type="component" value="Chromosome"/>
</dbReference>
<dbReference type="PROSITE" id="PS51257">
    <property type="entry name" value="PROKAR_LIPOPROTEIN"/>
    <property type="match status" value="1"/>
</dbReference>
<gene>
    <name evidence="3" type="ORF">CNX65_34570</name>
</gene>
<dbReference type="EMBL" id="CP023445">
    <property type="protein sequence ID" value="ATE57807.1"/>
    <property type="molecule type" value="Genomic_DNA"/>
</dbReference>
<keyword evidence="4" id="KW-1185">Reference proteome</keyword>
<proteinExistence type="predicted"/>